<evidence type="ECO:0000256" key="9">
    <source>
        <dbReference type="HAMAP-Rule" id="MF_00197"/>
    </source>
</evidence>
<evidence type="ECO:0000256" key="1">
    <source>
        <dbReference type="ARBA" id="ARBA00005196"/>
    </source>
</evidence>
<keyword evidence="6 9" id="KW-0457">Lysine biosynthesis</keyword>
<dbReference type="InterPro" id="IPR018510">
    <property type="entry name" value="DAP_epimerase_AS"/>
</dbReference>
<evidence type="ECO:0000256" key="2">
    <source>
        <dbReference type="ARBA" id="ARBA00010219"/>
    </source>
</evidence>
<proteinExistence type="inferred from homology"/>
<dbReference type="KEGG" id="ccot:CCAX7_38120"/>
<comment type="subunit">
    <text evidence="9">Homodimer.</text>
</comment>
<evidence type="ECO:0000256" key="4">
    <source>
        <dbReference type="ARBA" id="ARBA00022490"/>
    </source>
</evidence>
<name>A0A402D107_9BACT</name>
<dbReference type="SUPFAM" id="SSF54506">
    <property type="entry name" value="Diaminopimelate epimerase-like"/>
    <property type="match status" value="2"/>
</dbReference>
<feature type="binding site" evidence="9">
    <location>
        <position position="201"/>
    </location>
    <ligand>
        <name>substrate</name>
    </ligand>
</feature>
<dbReference type="AlphaFoldDB" id="A0A402D107"/>
<keyword evidence="11" id="KW-1185">Reference proteome</keyword>
<evidence type="ECO:0000256" key="6">
    <source>
        <dbReference type="ARBA" id="ARBA00023154"/>
    </source>
</evidence>
<comment type="subcellular location">
    <subcellularLocation>
        <location evidence="9">Cytoplasm</location>
    </subcellularLocation>
</comment>
<dbReference type="EC" id="5.1.1.7" evidence="3 9"/>
<dbReference type="GO" id="GO:0008837">
    <property type="term" value="F:diaminopimelate epimerase activity"/>
    <property type="evidence" value="ECO:0007669"/>
    <property type="project" value="UniProtKB-UniRule"/>
</dbReference>
<dbReference type="GO" id="GO:0005829">
    <property type="term" value="C:cytosol"/>
    <property type="evidence" value="ECO:0007669"/>
    <property type="project" value="TreeGrafter"/>
</dbReference>
<feature type="binding site" evidence="9">
    <location>
        <begin position="76"/>
        <end position="77"/>
    </location>
    <ligand>
        <name>substrate</name>
    </ligand>
</feature>
<comment type="caution">
    <text evidence="9">Lacks conserved residue(s) required for the propagation of feature annotation.</text>
</comment>
<feature type="binding site" evidence="9">
    <location>
        <begin position="219"/>
        <end position="220"/>
    </location>
    <ligand>
        <name>substrate</name>
    </ligand>
</feature>
<feature type="site" description="Could be important to modulate the pK values of the two catalytic cysteine residues" evidence="9">
    <location>
        <position position="219"/>
    </location>
</feature>
<sequence length="285" mass="30136">MQFTKMHGIGNDFIMVDCLGEDGRALAQQARAQAVALCDRKFGIGGDGVILVLPGETVAYQMRMLNPDGSEAEMCGNGIRCFAKFLYDRGHGKDQAELPVETGAGLLHVAVQAGADGKAATVRVDMGEPVLIPALVPTTLGEGESPVVSLPIEAAGRTLLVTAVSMGNPHAVIFVDNVKDYPLEQVGPFVESHAAFPKRTNTEFIEVISENETKFRVWERGAAETLACGTGACASVVAGVLNGKTGRRVLVHLPGGDLDIEWSEADNHVYMTGAAADVFEGNWVG</sequence>
<evidence type="ECO:0000313" key="10">
    <source>
        <dbReference type="EMBL" id="BDI31761.1"/>
    </source>
</evidence>
<gene>
    <name evidence="10" type="primary">dapF_1</name>
    <name evidence="9" type="synonym">dapF</name>
    <name evidence="10" type="ORF">CCAX7_38120</name>
</gene>
<organism evidence="10 11">
    <name type="scientific">Capsulimonas corticalis</name>
    <dbReference type="NCBI Taxonomy" id="2219043"/>
    <lineage>
        <taxon>Bacteria</taxon>
        <taxon>Bacillati</taxon>
        <taxon>Armatimonadota</taxon>
        <taxon>Armatimonadia</taxon>
        <taxon>Capsulimonadales</taxon>
        <taxon>Capsulimonadaceae</taxon>
        <taxon>Capsulimonas</taxon>
    </lineage>
</organism>
<dbReference type="Pfam" id="PF01678">
    <property type="entry name" value="DAP_epimerase"/>
    <property type="match status" value="2"/>
</dbReference>
<dbReference type="Proteomes" id="UP000287394">
    <property type="component" value="Chromosome"/>
</dbReference>
<protein>
    <recommendedName>
        <fullName evidence="3 9">Diaminopimelate epimerase</fullName>
        <shortName evidence="9">DAP epimerase</shortName>
        <ecNumber evidence="3 9">5.1.1.7</ecNumber>
    </recommendedName>
    <alternativeName>
        <fullName evidence="9">PLP-independent amino acid racemase</fullName>
    </alternativeName>
</protein>
<evidence type="ECO:0000256" key="3">
    <source>
        <dbReference type="ARBA" id="ARBA00013080"/>
    </source>
</evidence>
<feature type="active site" description="Proton donor" evidence="9">
    <location>
        <position position="75"/>
    </location>
</feature>
<dbReference type="FunFam" id="3.10.310.10:FF:000004">
    <property type="entry name" value="Diaminopimelate epimerase"/>
    <property type="match status" value="1"/>
</dbReference>
<feature type="binding site" evidence="9">
    <location>
        <position position="66"/>
    </location>
    <ligand>
        <name>substrate</name>
    </ligand>
</feature>
<evidence type="ECO:0000256" key="7">
    <source>
        <dbReference type="ARBA" id="ARBA00023235"/>
    </source>
</evidence>
<dbReference type="PROSITE" id="PS01326">
    <property type="entry name" value="DAP_EPIMERASE"/>
    <property type="match status" value="1"/>
</dbReference>
<dbReference type="OrthoDB" id="9805408at2"/>
<dbReference type="FunCoup" id="A0A402D107">
    <property type="interactions" value="489"/>
</dbReference>
<dbReference type="PANTHER" id="PTHR31689:SF0">
    <property type="entry name" value="DIAMINOPIMELATE EPIMERASE"/>
    <property type="match status" value="1"/>
</dbReference>
<keyword evidence="7 9" id="KW-0413">Isomerase</keyword>
<comment type="similarity">
    <text evidence="2 9">Belongs to the diaminopimelate epimerase family.</text>
</comment>
<feature type="binding site" evidence="9">
    <location>
        <position position="11"/>
    </location>
    <ligand>
        <name>substrate</name>
    </ligand>
</feature>
<keyword evidence="4 9" id="KW-0963">Cytoplasm</keyword>
<comment type="pathway">
    <text evidence="1 9">Amino-acid biosynthesis; L-lysine biosynthesis via DAP pathway; DL-2,6-diaminopimelate from LL-2,6-diaminopimelate: step 1/1.</text>
</comment>
<dbReference type="InterPro" id="IPR001653">
    <property type="entry name" value="DAP_epimerase_DapF"/>
</dbReference>
<feature type="binding site" evidence="9">
    <location>
        <position position="168"/>
    </location>
    <ligand>
        <name>substrate</name>
    </ligand>
</feature>
<dbReference type="PANTHER" id="PTHR31689">
    <property type="entry name" value="DIAMINOPIMELATE EPIMERASE, CHLOROPLASTIC"/>
    <property type="match status" value="1"/>
</dbReference>
<evidence type="ECO:0000256" key="8">
    <source>
        <dbReference type="ARBA" id="ARBA00051712"/>
    </source>
</evidence>
<accession>A0A402D107</accession>
<feature type="site" description="Could be important to modulate the pK values of the two catalytic cysteine residues" evidence="9">
    <location>
        <position position="170"/>
    </location>
</feature>
<evidence type="ECO:0000256" key="5">
    <source>
        <dbReference type="ARBA" id="ARBA00022605"/>
    </source>
</evidence>
<dbReference type="RefSeq" id="WP_119323197.1">
    <property type="nucleotide sequence ID" value="NZ_AP025739.1"/>
</dbReference>
<comment type="function">
    <text evidence="9">Catalyzes the stereoinversion of LL-2,6-diaminopimelate (L,L-DAP) to meso-diaminopimelate (meso-DAP), a precursor of L-lysine and an essential component of the bacterial peptidoglycan.</text>
</comment>
<keyword evidence="5 9" id="KW-0028">Amino-acid biosynthesis</keyword>
<feature type="active site" description="Proton acceptor" evidence="9">
    <location>
        <position position="228"/>
    </location>
</feature>
<dbReference type="HAMAP" id="MF_00197">
    <property type="entry name" value="DAP_epimerase"/>
    <property type="match status" value="1"/>
</dbReference>
<dbReference type="Gene3D" id="3.10.310.10">
    <property type="entry name" value="Diaminopimelate Epimerase, Chain A, domain 1"/>
    <property type="match status" value="2"/>
</dbReference>
<evidence type="ECO:0000313" key="11">
    <source>
        <dbReference type="Proteomes" id="UP000287394"/>
    </source>
</evidence>
<reference evidence="10 11" key="1">
    <citation type="journal article" date="2019" name="Int. J. Syst. Evol. Microbiol.">
        <title>Capsulimonas corticalis gen. nov., sp. nov., an aerobic capsulated bacterium, of a novel bacterial order, Capsulimonadales ord. nov., of the class Armatimonadia of the phylum Armatimonadetes.</title>
        <authorList>
            <person name="Li J."/>
            <person name="Kudo C."/>
            <person name="Tonouchi A."/>
        </authorList>
    </citation>
    <scope>NUCLEOTIDE SEQUENCE [LARGE SCALE GENOMIC DNA]</scope>
    <source>
        <strain evidence="10 11">AX-7</strain>
    </source>
</reference>
<comment type="catalytic activity">
    <reaction evidence="8 9">
        <text>(2S,6S)-2,6-diaminopimelate = meso-2,6-diaminopimelate</text>
        <dbReference type="Rhea" id="RHEA:15393"/>
        <dbReference type="ChEBI" id="CHEBI:57609"/>
        <dbReference type="ChEBI" id="CHEBI:57791"/>
        <dbReference type="EC" id="5.1.1.7"/>
    </reaction>
</comment>
<dbReference type="GO" id="GO:0009089">
    <property type="term" value="P:lysine biosynthetic process via diaminopimelate"/>
    <property type="evidence" value="ECO:0007669"/>
    <property type="project" value="UniProtKB-UniRule"/>
</dbReference>
<feature type="binding site" evidence="9">
    <location>
        <begin position="229"/>
        <end position="230"/>
    </location>
    <ligand>
        <name>substrate</name>
    </ligand>
</feature>
<dbReference type="EMBL" id="AP025739">
    <property type="protein sequence ID" value="BDI31761.1"/>
    <property type="molecule type" value="Genomic_DNA"/>
</dbReference>
<dbReference type="NCBIfam" id="TIGR00652">
    <property type="entry name" value="DapF"/>
    <property type="match status" value="1"/>
</dbReference>